<feature type="region of interest" description="Disordered" evidence="6">
    <location>
        <begin position="286"/>
        <end position="313"/>
    </location>
</feature>
<accession>A0A226EX73</accession>
<feature type="region of interest" description="Disordered" evidence="6">
    <location>
        <begin position="867"/>
        <end position="886"/>
    </location>
</feature>
<feature type="region of interest" description="Disordered" evidence="6">
    <location>
        <begin position="758"/>
        <end position="805"/>
    </location>
</feature>
<feature type="compositionally biased region" description="Polar residues" evidence="6">
    <location>
        <begin position="515"/>
        <end position="532"/>
    </location>
</feature>
<evidence type="ECO:0000256" key="6">
    <source>
        <dbReference type="SAM" id="MobiDB-lite"/>
    </source>
</evidence>
<dbReference type="GO" id="GO:0006357">
    <property type="term" value="P:regulation of transcription by RNA polymerase II"/>
    <property type="evidence" value="ECO:0007669"/>
    <property type="project" value="TreeGrafter"/>
</dbReference>
<dbReference type="EMBL" id="LNIX01000001">
    <property type="protein sequence ID" value="OXA61674.1"/>
    <property type="molecule type" value="Genomic_DNA"/>
</dbReference>
<evidence type="ECO:0000313" key="9">
    <source>
        <dbReference type="Proteomes" id="UP000198287"/>
    </source>
</evidence>
<proteinExistence type="predicted"/>
<feature type="domain" description="BTB" evidence="7">
    <location>
        <begin position="38"/>
        <end position="104"/>
    </location>
</feature>
<evidence type="ECO:0000256" key="5">
    <source>
        <dbReference type="ARBA" id="ARBA00037382"/>
    </source>
</evidence>
<evidence type="ECO:0000256" key="3">
    <source>
        <dbReference type="ARBA" id="ARBA00022902"/>
    </source>
</evidence>
<feature type="region of interest" description="Disordered" evidence="6">
    <location>
        <begin position="162"/>
        <end position="244"/>
    </location>
</feature>
<gene>
    <name evidence="8" type="ORF">Fcan01_03644</name>
</gene>
<feature type="compositionally biased region" description="Basic and acidic residues" evidence="6">
    <location>
        <begin position="454"/>
        <end position="469"/>
    </location>
</feature>
<dbReference type="SUPFAM" id="SSF54695">
    <property type="entry name" value="POZ domain"/>
    <property type="match status" value="1"/>
</dbReference>
<keyword evidence="1" id="KW-0217">Developmental protein</keyword>
<dbReference type="InterPro" id="IPR000210">
    <property type="entry name" value="BTB/POZ_dom"/>
</dbReference>
<dbReference type="CDD" id="cd18315">
    <property type="entry name" value="BTB_POZ_BAB-like"/>
    <property type="match status" value="1"/>
</dbReference>
<dbReference type="SMART" id="SM00225">
    <property type="entry name" value="BTB"/>
    <property type="match status" value="1"/>
</dbReference>
<evidence type="ECO:0000313" key="8">
    <source>
        <dbReference type="EMBL" id="OXA61674.1"/>
    </source>
</evidence>
<dbReference type="InterPro" id="IPR011333">
    <property type="entry name" value="SKP1/BTB/POZ_sf"/>
</dbReference>
<feature type="compositionally biased region" description="Pro residues" evidence="6">
    <location>
        <begin position="542"/>
        <end position="559"/>
    </location>
</feature>
<name>A0A226EX73_FOLCA</name>
<keyword evidence="2" id="KW-0221">Differentiation</keyword>
<dbReference type="GO" id="GO:0007526">
    <property type="term" value="P:larval somatic muscle development"/>
    <property type="evidence" value="ECO:0007669"/>
    <property type="project" value="UniProtKB-ARBA"/>
</dbReference>
<dbReference type="GO" id="GO:0005634">
    <property type="term" value="C:nucleus"/>
    <property type="evidence" value="ECO:0007669"/>
    <property type="project" value="TreeGrafter"/>
</dbReference>
<dbReference type="GO" id="GO:0048813">
    <property type="term" value="P:dendrite morphogenesis"/>
    <property type="evidence" value="ECO:0007669"/>
    <property type="project" value="UniProtKB-ARBA"/>
</dbReference>
<dbReference type="InterPro" id="IPR051095">
    <property type="entry name" value="Dros_DevTransReg"/>
</dbReference>
<evidence type="ECO:0000256" key="1">
    <source>
        <dbReference type="ARBA" id="ARBA00022473"/>
    </source>
</evidence>
<feature type="compositionally biased region" description="Polar residues" evidence="6">
    <location>
        <begin position="687"/>
        <end position="703"/>
    </location>
</feature>
<dbReference type="Proteomes" id="UP000198287">
    <property type="component" value="Unassembled WGS sequence"/>
</dbReference>
<organism evidence="8 9">
    <name type="scientific">Folsomia candida</name>
    <name type="common">Springtail</name>
    <dbReference type="NCBI Taxonomy" id="158441"/>
    <lineage>
        <taxon>Eukaryota</taxon>
        <taxon>Metazoa</taxon>
        <taxon>Ecdysozoa</taxon>
        <taxon>Arthropoda</taxon>
        <taxon>Hexapoda</taxon>
        <taxon>Collembola</taxon>
        <taxon>Entomobryomorpha</taxon>
        <taxon>Isotomoidea</taxon>
        <taxon>Isotomidae</taxon>
        <taxon>Proisotominae</taxon>
        <taxon>Folsomia</taxon>
    </lineage>
</organism>
<keyword evidence="4" id="KW-0539">Nucleus</keyword>
<feature type="compositionally biased region" description="Basic and acidic residues" evidence="6">
    <location>
        <begin position="760"/>
        <end position="777"/>
    </location>
</feature>
<feature type="compositionally biased region" description="Acidic residues" evidence="6">
    <location>
        <begin position="290"/>
        <end position="303"/>
    </location>
</feature>
<comment type="caution">
    <text evidence="8">The sequence shown here is derived from an EMBL/GenBank/DDBJ whole genome shotgun (WGS) entry which is preliminary data.</text>
</comment>
<sequence>MASASMSNNSREYCLRWNNHQPNMATYFSSLYSSESLVDVTLVSAEGNKVLCHKLVLSACSPYFQHIFESNPCRHPVVILKDVQHSDLEAIVKFIYNGEVNISQDRMTPILKTANSLQVKGLAEVPADELKRVSSVVGGSGGDPLSSLNRPHKTPLLASSLSWDTSDSAHDIPRKKLKKSASTSYASGSLNTNGDHSTSVDSGVGASVSKSIDESSPPDETPPTVLHKRVSIPAPPPLLPKSRSLDLHRDDHEMNMAEHHQRQSYDDSSVDRFDRGYDLEVAEEMKMEGNEEEEYDEGEEYYGEEGNGGEYYDEEGEEEEGFAFYYSQDQTSSSSNTPLNGKPSFIMPTLKSSRPQTHASSSTANTHHVRDLLHASSIRFSNGPVFRRRSERTVMDPIRLEKAMEFLRQGATYREAASKFGFSKTYLWHRSHSTIDDGERRRRGRPLLRQPRIKRSDNEPSSGFREHISGSELYGRDPLGGGGGDDSNDDSSGGGDGGREASFERRVTTATTTTSQQREVSPQRSSIHSSNLPIVRVSSCSPTPPSSPLLLLHPPPLSPSSPAHYREDDSSQPPVIVSNTSVSIASSATGYSGLNPSCSSSSSTSTMVITPTHHTHQHNSPSSNNTLLKVPSTESVCVTNHPSPVISPTTSSTGNQLVKQISQPSLPSQQTLSPMGFSSGNAVIRRQNSSPATATGQQQQSRIVQPLKHGTLAATSSTTTMFQVRLGTQPNAERSSSEDNSSTSKAFIIDLMPPVVVGKEGGDMGFPRRELKKDSSGEHSGSFSREDSTSEDIGSSTSSSSFDDGLPVNRSGHCPALRPGPALGCNFCWNSIDNCGRILRRKTKYHCPECHINLCIVPCFQEYHEKADKKKRPRSSKLGLPKPSSM</sequence>
<dbReference type="PROSITE" id="PS50097">
    <property type="entry name" value="BTB"/>
    <property type="match status" value="1"/>
</dbReference>
<dbReference type="OrthoDB" id="10261408at2759"/>
<evidence type="ECO:0000259" key="7">
    <source>
        <dbReference type="PROSITE" id="PS50097"/>
    </source>
</evidence>
<dbReference type="GO" id="GO:0008406">
    <property type="term" value="P:gonad development"/>
    <property type="evidence" value="ECO:0007669"/>
    <property type="project" value="UniProtKB-ARBA"/>
</dbReference>
<dbReference type="GO" id="GO:0045476">
    <property type="term" value="P:nurse cell apoptotic process"/>
    <property type="evidence" value="ECO:0007669"/>
    <property type="project" value="UniProtKB-ARBA"/>
</dbReference>
<feature type="compositionally biased region" description="Low complexity" evidence="6">
    <location>
        <begin position="791"/>
        <end position="805"/>
    </location>
</feature>
<dbReference type="AlphaFoldDB" id="A0A226EX73"/>
<dbReference type="Pfam" id="PF00651">
    <property type="entry name" value="BTB"/>
    <property type="match status" value="1"/>
</dbReference>
<feature type="compositionally biased region" description="Basic and acidic residues" evidence="6">
    <location>
        <begin position="497"/>
        <end position="507"/>
    </location>
</feature>
<dbReference type="OMA" id="RPYTKTE"/>
<dbReference type="PANTHER" id="PTHR23110:SF111">
    <property type="entry name" value="LONGITUDINALS LACKING PROTEIN, ISOFORMS F_I_K_T"/>
    <property type="match status" value="1"/>
</dbReference>
<protein>
    <submittedName>
        <fullName evidence="8">Protein bric-a-brac 2</fullName>
    </submittedName>
</protein>
<feature type="compositionally biased region" description="Polar residues" evidence="6">
    <location>
        <begin position="180"/>
        <end position="201"/>
    </location>
</feature>
<feature type="region of interest" description="Disordered" evidence="6">
    <location>
        <begin position="434"/>
        <end position="576"/>
    </location>
</feature>
<dbReference type="PANTHER" id="PTHR23110">
    <property type="entry name" value="BTB DOMAIN TRANSCRIPTION FACTOR"/>
    <property type="match status" value="1"/>
</dbReference>
<dbReference type="GO" id="GO:0007464">
    <property type="term" value="P:R3/R4 cell fate commitment"/>
    <property type="evidence" value="ECO:0007669"/>
    <property type="project" value="UniProtKB-ARBA"/>
</dbReference>
<evidence type="ECO:0000256" key="2">
    <source>
        <dbReference type="ARBA" id="ARBA00022782"/>
    </source>
</evidence>
<comment type="function">
    <text evidence="5">Putative transcription factor required for axon growth and guidance in the central and peripheral nervous systems. Repels CNS axons away from the midline by promoting the expression of the midline repellent sli and its receptor robo.</text>
</comment>
<dbReference type="GO" id="GO:0016199">
    <property type="term" value="P:axon midline choice point recognition"/>
    <property type="evidence" value="ECO:0007669"/>
    <property type="project" value="UniProtKB-ARBA"/>
</dbReference>
<dbReference type="GO" id="GO:0045467">
    <property type="term" value="P:R7 cell development"/>
    <property type="evidence" value="ECO:0007669"/>
    <property type="project" value="UniProtKB-ARBA"/>
</dbReference>
<feature type="region of interest" description="Disordered" evidence="6">
    <location>
        <begin position="687"/>
        <end position="707"/>
    </location>
</feature>
<keyword evidence="3" id="KW-0524">Neurogenesis</keyword>
<dbReference type="GO" id="GO:0035167">
    <property type="term" value="P:larval lymph gland hemopoiesis"/>
    <property type="evidence" value="ECO:0007669"/>
    <property type="project" value="UniProtKB-ARBA"/>
</dbReference>
<evidence type="ECO:0000256" key="4">
    <source>
        <dbReference type="ARBA" id="ARBA00023242"/>
    </source>
</evidence>
<reference evidence="8 9" key="1">
    <citation type="submission" date="2015-12" db="EMBL/GenBank/DDBJ databases">
        <title>The genome of Folsomia candida.</title>
        <authorList>
            <person name="Faddeeva A."/>
            <person name="Derks M.F."/>
            <person name="Anvar Y."/>
            <person name="Smit S."/>
            <person name="Van Straalen N."/>
            <person name="Roelofs D."/>
        </authorList>
    </citation>
    <scope>NUCLEOTIDE SEQUENCE [LARGE SCALE GENOMIC DNA]</scope>
    <source>
        <strain evidence="8 9">VU population</strain>
        <tissue evidence="8">Whole body</tissue>
    </source>
</reference>
<keyword evidence="9" id="KW-1185">Reference proteome</keyword>
<dbReference type="Gene3D" id="3.30.710.10">
    <property type="entry name" value="Potassium Channel Kv1.1, Chain A"/>
    <property type="match status" value="1"/>
</dbReference>